<organism evidence="3">
    <name type="scientific">Hemiselmis andersenii</name>
    <name type="common">Cryptophyte alga</name>
    <dbReference type="NCBI Taxonomy" id="464988"/>
    <lineage>
        <taxon>Eukaryota</taxon>
        <taxon>Cryptophyceae</taxon>
        <taxon>Cryptomonadales</taxon>
        <taxon>Hemiselmidaceae</taxon>
        <taxon>Hemiselmis</taxon>
    </lineage>
</organism>
<comment type="similarity">
    <text evidence="1">Belongs to the TCP11 family.</text>
</comment>
<dbReference type="InterPro" id="IPR008862">
    <property type="entry name" value="Tcp11"/>
</dbReference>
<feature type="compositionally biased region" description="Polar residues" evidence="2">
    <location>
        <begin position="551"/>
        <end position="560"/>
    </location>
</feature>
<feature type="region of interest" description="Disordered" evidence="2">
    <location>
        <begin position="124"/>
        <end position="148"/>
    </location>
</feature>
<evidence type="ECO:0000313" key="3">
    <source>
        <dbReference type="EMBL" id="CAD8735279.1"/>
    </source>
</evidence>
<name>A0A6U4PLT5_HEMAN</name>
<evidence type="ECO:0000256" key="1">
    <source>
        <dbReference type="ARBA" id="ARBA00010954"/>
    </source>
</evidence>
<dbReference type="PANTHER" id="PTHR12832:SF11">
    <property type="entry name" value="LD23868P"/>
    <property type="match status" value="1"/>
</dbReference>
<dbReference type="GO" id="GO:0007165">
    <property type="term" value="P:signal transduction"/>
    <property type="evidence" value="ECO:0007669"/>
    <property type="project" value="TreeGrafter"/>
</dbReference>
<dbReference type="AlphaFoldDB" id="A0A6U4PLT5"/>
<feature type="compositionally biased region" description="Basic and acidic residues" evidence="2">
    <location>
        <begin position="48"/>
        <end position="73"/>
    </location>
</feature>
<reference evidence="3" key="1">
    <citation type="submission" date="2021-01" db="EMBL/GenBank/DDBJ databases">
        <authorList>
            <person name="Corre E."/>
            <person name="Pelletier E."/>
            <person name="Niang G."/>
            <person name="Scheremetjew M."/>
            <person name="Finn R."/>
            <person name="Kale V."/>
            <person name="Holt S."/>
            <person name="Cochrane G."/>
            <person name="Meng A."/>
            <person name="Brown T."/>
            <person name="Cohen L."/>
        </authorList>
    </citation>
    <scope>NUCLEOTIDE SEQUENCE</scope>
    <source>
        <strain evidence="3">CCMP441</strain>
    </source>
</reference>
<dbReference type="PANTHER" id="PTHR12832">
    <property type="entry name" value="TESTIS-SPECIFIC PROTEIN PBS13 T-COMPLEX 11"/>
    <property type="match status" value="1"/>
</dbReference>
<proteinExistence type="inferred from homology"/>
<dbReference type="Pfam" id="PF05794">
    <property type="entry name" value="Tcp11"/>
    <property type="match status" value="1"/>
</dbReference>
<gene>
    <name evidence="3" type="ORF">HAND1043_LOCUS1770</name>
</gene>
<evidence type="ECO:0000256" key="2">
    <source>
        <dbReference type="SAM" id="MobiDB-lite"/>
    </source>
</evidence>
<feature type="compositionally biased region" description="Polar residues" evidence="2">
    <location>
        <begin position="89"/>
        <end position="100"/>
    </location>
</feature>
<feature type="region of interest" description="Disordered" evidence="2">
    <location>
        <begin position="532"/>
        <end position="560"/>
    </location>
</feature>
<feature type="non-terminal residue" evidence="3">
    <location>
        <position position="1062"/>
    </location>
</feature>
<accession>A0A6U4PLT5</accession>
<protein>
    <submittedName>
        <fullName evidence="3">Uncharacterized protein</fullName>
    </submittedName>
</protein>
<dbReference type="EMBL" id="HBFK01002860">
    <property type="protein sequence ID" value="CAD8735279.1"/>
    <property type="molecule type" value="Transcribed_RNA"/>
</dbReference>
<feature type="compositionally biased region" description="Basic and acidic residues" evidence="2">
    <location>
        <begin position="101"/>
        <end position="110"/>
    </location>
</feature>
<feature type="compositionally biased region" description="Basic and acidic residues" evidence="2">
    <location>
        <begin position="533"/>
        <end position="548"/>
    </location>
</feature>
<feature type="region of interest" description="Disordered" evidence="2">
    <location>
        <begin position="48"/>
        <end position="110"/>
    </location>
</feature>
<sequence length="1062" mass="117564">MIDVEGGVTAEDESQLSCAETQEFLPASLADTVVADAAEEDSFWADTKHMESQEQQREINSVEHDSSDSDNAKTKTILHSAGHHHGAPDTTTVTNSTAVKDSSDTKQMECEDALYPKRKIDSVELDSSGSDVTKTKRSKTIGSDGDTPMLGAHDASETNSNAVIQQAGAEDGPAQAQFRDLVIFGDYEEAVKGLGVDSSDDARASPVSVPLKLLAVSEGPGSEDAPKVRVWCIGSKDDPKYWETKKSEDGTKSLALIVANELHDRMVEEGEDSVPVDEFVEEACNDAGESLLVVEAGLLHSRQGSFRAILRAKRRLAHSAIRLFFFKTVMPRSTKRIAKTFTQDCTTYDEAVNTPFEDLSAKLREDKVVTSAKEMLHRVIQLANWGRRGRPLISGTVNVKIYLAAYMIAARPNHVFENVTELEKKVLDASKPTLLLFHATAKALSRGESWHDVKKNVAQKLPSLLCTYLRTFKEWKLADEKKLAGRLTHALRGLEEAEKGLKNEEADVKIRAELQAQQKRLREKLAQIAGDKAVQEHDKERLEREGRKGGSATTRSVQAATVSRDADVALPPAAPAGHVGGMTNEQLAHELLLYKDFKLDEKYGMSDDKLVHTKIRETFERAFWESLVEDLSTAPPTYARVLSVLTEIKTGIEGLSQGHAEESKIGEVIDMEAITTQLRQNKLDYRACEALVDEIVKVLLSIHDRMRSTDRHTETVQRWKDVRQKMLAAAGGKDQLARARATCEALEMVLDRVHAIRVDTANNKLRAIAPVIREHGVEYEKSHFVKKLDKGTIGLDRTRQWIKHTVAELQTARDARVSVQDLAKGRPEDFEVVLYVAMVNLIADYPNWGGVLRGKSDEDLVPETMMLDLLRIKALNMHFHTDVVSSVILVTTELQCREEISDATVRADIFRQVQDIVVNNPPKPNSPRVTIKLVMAALAKAMDKPTLDACQTMLEKNVKRASPVHNAMTKIFKKVWYYLIKDRDAEPPCKVPDCARPLLTEVRKHSASLATVALHNKKVHVTRYNPIIKASGDELTRNMVAKGPAPAPAVAVAGGAASHSQH</sequence>